<dbReference type="Proteomes" id="UP000285625">
    <property type="component" value="Unassembled WGS sequence"/>
</dbReference>
<comment type="caution">
    <text evidence="3">The sequence shown here is derived from an EMBL/GenBank/DDBJ whole genome shotgun (WGS) entry which is preliminary data.</text>
</comment>
<organism evidence="3 4">
    <name type="scientific">Staphylococcus hyicus</name>
    <dbReference type="NCBI Taxonomy" id="1284"/>
    <lineage>
        <taxon>Bacteria</taxon>
        <taxon>Bacillati</taxon>
        <taxon>Bacillota</taxon>
        <taxon>Bacilli</taxon>
        <taxon>Bacillales</taxon>
        <taxon>Staphylococcaceae</taxon>
        <taxon>Staphylococcus</taxon>
    </lineage>
</organism>
<dbReference type="CDD" id="cd00093">
    <property type="entry name" value="HTH_XRE"/>
    <property type="match status" value="1"/>
</dbReference>
<protein>
    <submittedName>
        <fullName evidence="3">XRE family transcriptional regulator</fullName>
    </submittedName>
</protein>
<reference evidence="3 4" key="1">
    <citation type="journal article" date="2016" name="Front. Microbiol.">
        <title>Comprehensive Phylogenetic Analysis of Bovine Non-aureus Staphylococci Species Based on Whole-Genome Sequencing.</title>
        <authorList>
            <person name="Naushad S."/>
            <person name="Barkema H.W."/>
            <person name="Luby C."/>
            <person name="Condas L.A."/>
            <person name="Nobrega D.B."/>
            <person name="Carson D.A."/>
            <person name="De Buck J."/>
        </authorList>
    </citation>
    <scope>NUCLEOTIDE SEQUENCE [LARGE SCALE GENOMIC DNA]</scope>
    <source>
        <strain evidence="3 4">SNUC 5959</strain>
    </source>
</reference>
<dbReference type="PROSITE" id="PS50943">
    <property type="entry name" value="HTH_CROC1"/>
    <property type="match status" value="1"/>
</dbReference>
<evidence type="ECO:0000313" key="3">
    <source>
        <dbReference type="EMBL" id="RIO45700.1"/>
    </source>
</evidence>
<accession>A0A418JIX7</accession>
<dbReference type="InterPro" id="IPR001387">
    <property type="entry name" value="Cro/C1-type_HTH"/>
</dbReference>
<keyword evidence="1" id="KW-0238">DNA-binding</keyword>
<name>A0A418JIX7_STAHY</name>
<dbReference type="SUPFAM" id="SSF47413">
    <property type="entry name" value="lambda repressor-like DNA-binding domains"/>
    <property type="match status" value="1"/>
</dbReference>
<dbReference type="Pfam" id="PF01381">
    <property type="entry name" value="HTH_3"/>
    <property type="match status" value="1"/>
</dbReference>
<feature type="domain" description="HTH cro/C1-type" evidence="2">
    <location>
        <begin position="8"/>
        <end position="68"/>
    </location>
</feature>
<dbReference type="PANTHER" id="PTHR46558">
    <property type="entry name" value="TRACRIPTIONAL REGULATORY PROTEIN-RELATED-RELATED"/>
    <property type="match status" value="1"/>
</dbReference>
<dbReference type="EMBL" id="QXVO01000017">
    <property type="protein sequence ID" value="RIO45700.1"/>
    <property type="molecule type" value="Genomic_DNA"/>
</dbReference>
<gene>
    <name evidence="3" type="ORF">BUZ57_06705</name>
</gene>
<proteinExistence type="predicted"/>
<sequence>MSNFGENLVSLRKSRNLSLVELTNQLNNRFVVKFSKASIDRWEKGTTSPSISHASALAQFFGVTLDELSGREETIAAHFDKENLTDEEMEEVRQFIEFIKNRKK</sequence>
<evidence type="ECO:0000313" key="4">
    <source>
        <dbReference type="Proteomes" id="UP000285625"/>
    </source>
</evidence>
<dbReference type="PANTHER" id="PTHR46558:SF11">
    <property type="entry name" value="HTH-TYPE TRANSCRIPTIONAL REGULATOR XRE"/>
    <property type="match status" value="1"/>
</dbReference>
<evidence type="ECO:0000256" key="1">
    <source>
        <dbReference type="ARBA" id="ARBA00023125"/>
    </source>
</evidence>
<dbReference type="Gene3D" id="1.10.260.40">
    <property type="entry name" value="lambda repressor-like DNA-binding domains"/>
    <property type="match status" value="1"/>
</dbReference>
<dbReference type="AlphaFoldDB" id="A0A418JIX7"/>
<evidence type="ECO:0000259" key="2">
    <source>
        <dbReference type="PROSITE" id="PS50943"/>
    </source>
</evidence>
<dbReference type="RefSeq" id="WP_119635431.1">
    <property type="nucleotide sequence ID" value="NZ_CP118163.1"/>
</dbReference>
<dbReference type="SMART" id="SM00530">
    <property type="entry name" value="HTH_XRE"/>
    <property type="match status" value="1"/>
</dbReference>
<dbReference type="GO" id="GO:0003677">
    <property type="term" value="F:DNA binding"/>
    <property type="evidence" value="ECO:0007669"/>
    <property type="project" value="UniProtKB-KW"/>
</dbReference>
<dbReference type="InterPro" id="IPR010982">
    <property type="entry name" value="Lambda_DNA-bd_dom_sf"/>
</dbReference>